<dbReference type="RefSeq" id="WP_275087782.1">
    <property type="nucleotide sequence ID" value="NZ_CP119078.1"/>
</dbReference>
<gene>
    <name evidence="2" type="ORF">PXX05_08415</name>
</gene>
<sequence length="78" mass="9372">MGISNSKDIERQERHVHRQLREDPRAKYLKKEGYSNAQLLGKFRQEYNDPNWKGGDRKDAYISRSKIEEAERMTQFSR</sequence>
<accession>A0ABY8AMQ2</accession>
<evidence type="ECO:0000256" key="1">
    <source>
        <dbReference type="SAM" id="MobiDB-lite"/>
    </source>
</evidence>
<keyword evidence="3" id="KW-1185">Reference proteome</keyword>
<evidence type="ECO:0000313" key="2">
    <source>
        <dbReference type="EMBL" id="WED41958.1"/>
    </source>
</evidence>
<reference evidence="2 3" key="1">
    <citation type="submission" date="2023-02" db="EMBL/GenBank/DDBJ databases">
        <title>Genome Sequence of L. cardiaca H63T.</title>
        <authorList>
            <person name="Lopez A.E."/>
            <person name="Cianciotto N.P."/>
        </authorList>
    </citation>
    <scope>NUCLEOTIDE SEQUENCE [LARGE SCALE GENOMIC DNA]</scope>
    <source>
        <strain evidence="2 3">H63</strain>
    </source>
</reference>
<dbReference type="Proteomes" id="UP001222087">
    <property type="component" value="Chromosome"/>
</dbReference>
<organism evidence="2 3">
    <name type="scientific">Legionella cardiaca</name>
    <dbReference type="NCBI Taxonomy" id="1071983"/>
    <lineage>
        <taxon>Bacteria</taxon>
        <taxon>Pseudomonadati</taxon>
        <taxon>Pseudomonadota</taxon>
        <taxon>Gammaproteobacteria</taxon>
        <taxon>Legionellales</taxon>
        <taxon>Legionellaceae</taxon>
        <taxon>Legionella</taxon>
    </lineage>
</organism>
<evidence type="ECO:0000313" key="3">
    <source>
        <dbReference type="Proteomes" id="UP001222087"/>
    </source>
</evidence>
<protein>
    <submittedName>
        <fullName evidence="2">Uncharacterized protein</fullName>
    </submittedName>
</protein>
<proteinExistence type="predicted"/>
<feature type="compositionally biased region" description="Basic and acidic residues" evidence="1">
    <location>
        <begin position="7"/>
        <end position="26"/>
    </location>
</feature>
<name>A0ABY8AMQ2_9GAMM</name>
<feature type="region of interest" description="Disordered" evidence="1">
    <location>
        <begin position="1"/>
        <end position="26"/>
    </location>
</feature>
<dbReference type="EMBL" id="CP119078">
    <property type="protein sequence ID" value="WED41958.1"/>
    <property type="molecule type" value="Genomic_DNA"/>
</dbReference>